<dbReference type="Proteomes" id="UP000610459">
    <property type="component" value="Unassembled WGS sequence"/>
</dbReference>
<accession>A0ACC5PVY8</accession>
<dbReference type="EMBL" id="JACYNR010000027">
    <property type="protein sequence ID" value="MBD8128953.1"/>
    <property type="molecule type" value="Genomic_DNA"/>
</dbReference>
<comment type="caution">
    <text evidence="1">The sequence shown here is derived from an EMBL/GenBank/DDBJ whole genome shotgun (WGS) entry which is preliminary data.</text>
</comment>
<reference evidence="1 2" key="1">
    <citation type="journal article" date="2020" name="FEMS Microbiol. Ecol.">
        <title>Temporal dynamics of bacterial communities during seed development and maturation.</title>
        <authorList>
            <person name="Chesneau G."/>
            <person name="Torres-Cortes G."/>
            <person name="Briand M."/>
            <person name="Darrasse A."/>
            <person name="Preveaux A."/>
            <person name="Marais C."/>
            <person name="Jacques M.A."/>
            <person name="Shade A."/>
            <person name="Barret M."/>
        </authorList>
    </citation>
    <scope>NUCLEOTIDE SEQUENCE [LARGE SCALE GENOMIC DNA]</scope>
    <source>
        <strain evidence="1 2">CFBP13709</strain>
    </source>
</reference>
<proteinExistence type="predicted"/>
<gene>
    <name evidence="1" type="ORF">IFT41_22925</name>
</gene>
<sequence>MTEPVTGTGVATAAVTGVTLVSLFGPLDGPTVIGAFAGAAIFVASASDFSLCWRLFLGALSFAAGLVAAPFTASLIESVTPRNTAVDMPIGALVASAAVVRILMAISSKDGPSMLSRFRGGG</sequence>
<protein>
    <submittedName>
        <fullName evidence="1">Uncharacterized protein</fullName>
    </submittedName>
</protein>
<evidence type="ECO:0000313" key="2">
    <source>
        <dbReference type="Proteomes" id="UP000610459"/>
    </source>
</evidence>
<name>A0ACC5PVY8_ENTAG</name>
<organism evidence="1 2">
    <name type="scientific">Enterobacter agglomerans</name>
    <name type="common">Erwinia herbicola</name>
    <name type="synonym">Pantoea agglomerans</name>
    <dbReference type="NCBI Taxonomy" id="549"/>
    <lineage>
        <taxon>Bacteria</taxon>
        <taxon>Pseudomonadati</taxon>
        <taxon>Pseudomonadota</taxon>
        <taxon>Gammaproteobacteria</taxon>
        <taxon>Enterobacterales</taxon>
        <taxon>Erwiniaceae</taxon>
        <taxon>Pantoea</taxon>
        <taxon>Pantoea agglomerans group</taxon>
    </lineage>
</organism>
<evidence type="ECO:0000313" key="1">
    <source>
        <dbReference type="EMBL" id="MBD8128953.1"/>
    </source>
</evidence>
<keyword evidence="2" id="KW-1185">Reference proteome</keyword>